<name>A0A8B6HGB2_MYTGA</name>
<feature type="compositionally biased region" description="Low complexity" evidence="1">
    <location>
        <begin position="68"/>
        <end position="79"/>
    </location>
</feature>
<dbReference type="OrthoDB" id="27041at2759"/>
<protein>
    <submittedName>
        <fullName evidence="2">Uncharacterized protein</fullName>
    </submittedName>
</protein>
<feature type="compositionally biased region" description="Polar residues" evidence="1">
    <location>
        <begin position="1"/>
        <end position="14"/>
    </location>
</feature>
<organism evidence="2 3">
    <name type="scientific">Mytilus galloprovincialis</name>
    <name type="common">Mediterranean mussel</name>
    <dbReference type="NCBI Taxonomy" id="29158"/>
    <lineage>
        <taxon>Eukaryota</taxon>
        <taxon>Metazoa</taxon>
        <taxon>Spiralia</taxon>
        <taxon>Lophotrochozoa</taxon>
        <taxon>Mollusca</taxon>
        <taxon>Bivalvia</taxon>
        <taxon>Autobranchia</taxon>
        <taxon>Pteriomorphia</taxon>
        <taxon>Mytilida</taxon>
        <taxon>Mytiloidea</taxon>
        <taxon>Mytilidae</taxon>
        <taxon>Mytilinae</taxon>
        <taxon>Mytilus</taxon>
    </lineage>
</organism>
<evidence type="ECO:0000256" key="1">
    <source>
        <dbReference type="SAM" id="MobiDB-lite"/>
    </source>
</evidence>
<evidence type="ECO:0000313" key="3">
    <source>
        <dbReference type="Proteomes" id="UP000596742"/>
    </source>
</evidence>
<feature type="region of interest" description="Disordered" evidence="1">
    <location>
        <begin position="1"/>
        <end position="20"/>
    </location>
</feature>
<accession>A0A8B6HGB2</accession>
<gene>
    <name evidence="2" type="ORF">MGAL_10B054160</name>
</gene>
<dbReference type="EMBL" id="UYJE01009967">
    <property type="protein sequence ID" value="VDI78467.1"/>
    <property type="molecule type" value="Genomic_DNA"/>
</dbReference>
<evidence type="ECO:0000313" key="2">
    <source>
        <dbReference type="EMBL" id="VDI78467.1"/>
    </source>
</evidence>
<reference evidence="2" key="1">
    <citation type="submission" date="2018-11" db="EMBL/GenBank/DDBJ databases">
        <authorList>
            <person name="Alioto T."/>
            <person name="Alioto T."/>
        </authorList>
    </citation>
    <scope>NUCLEOTIDE SEQUENCE</scope>
</reference>
<feature type="region of interest" description="Disordered" evidence="1">
    <location>
        <begin position="52"/>
        <end position="93"/>
    </location>
</feature>
<dbReference type="AlphaFoldDB" id="A0A8B6HGB2"/>
<proteinExistence type="predicted"/>
<dbReference type="Proteomes" id="UP000596742">
    <property type="component" value="Unassembled WGS sequence"/>
</dbReference>
<comment type="caution">
    <text evidence="2">The sequence shown here is derived from an EMBL/GenBank/DDBJ whole genome shotgun (WGS) entry which is preliminary data.</text>
</comment>
<keyword evidence="3" id="KW-1185">Reference proteome</keyword>
<sequence length="166" mass="18865">MITSSQVRHINSNEIHLPTGKTYQTQMISPPHSKTDQTQIDLNLLTGKTDQTQMISPPHRFRHEPADSQMISSSYSIPSRPAKRKYPDSPNNSLTNVLLNGRQDILPIKQEPNSSFGGYLDCEEDYQYDPDSSNSGFMDSSYQVIKWQAFNVQKWTALTDSNLKDL</sequence>